<dbReference type="RefSeq" id="XP_067485369.1">
    <property type="nucleotide sequence ID" value="XM_067619622.1"/>
</dbReference>
<evidence type="ECO:0000313" key="9">
    <source>
        <dbReference type="EMBL" id="OJJ78122.1"/>
    </source>
</evidence>
<evidence type="ECO:0000256" key="2">
    <source>
        <dbReference type="ARBA" id="ARBA00022722"/>
    </source>
</evidence>
<dbReference type="EMBL" id="KV878679">
    <property type="protein sequence ID" value="OJJ78122.1"/>
    <property type="molecule type" value="Genomic_DNA"/>
</dbReference>
<accession>A0A1L9V2S2</accession>
<reference evidence="10" key="1">
    <citation type="journal article" date="2017" name="Genome Biol.">
        <title>Comparative genomics reveals high biological diversity and specific adaptations in the industrially and medically important fungal genus Aspergillus.</title>
        <authorList>
            <person name="de Vries R.P."/>
            <person name="Riley R."/>
            <person name="Wiebenga A."/>
            <person name="Aguilar-Osorio G."/>
            <person name="Amillis S."/>
            <person name="Uchima C.A."/>
            <person name="Anderluh G."/>
            <person name="Asadollahi M."/>
            <person name="Askin M."/>
            <person name="Barry K."/>
            <person name="Battaglia E."/>
            <person name="Bayram O."/>
            <person name="Benocci T."/>
            <person name="Braus-Stromeyer S.A."/>
            <person name="Caldana C."/>
            <person name="Canovas D."/>
            <person name="Cerqueira G.C."/>
            <person name="Chen F."/>
            <person name="Chen W."/>
            <person name="Choi C."/>
            <person name="Clum A."/>
            <person name="Dos Santos R.A."/>
            <person name="Damasio A.R."/>
            <person name="Diallinas G."/>
            <person name="Emri T."/>
            <person name="Fekete E."/>
            <person name="Flipphi M."/>
            <person name="Freyberg S."/>
            <person name="Gallo A."/>
            <person name="Gournas C."/>
            <person name="Habgood R."/>
            <person name="Hainaut M."/>
            <person name="Harispe M.L."/>
            <person name="Henrissat B."/>
            <person name="Hilden K.S."/>
            <person name="Hope R."/>
            <person name="Hossain A."/>
            <person name="Karabika E."/>
            <person name="Karaffa L."/>
            <person name="Karanyi Z."/>
            <person name="Krasevec N."/>
            <person name="Kuo A."/>
            <person name="Kusch H."/>
            <person name="LaButti K."/>
            <person name="Lagendijk E.L."/>
            <person name="Lapidus A."/>
            <person name="Levasseur A."/>
            <person name="Lindquist E."/>
            <person name="Lipzen A."/>
            <person name="Logrieco A.F."/>
            <person name="MacCabe A."/>
            <person name="Maekelae M.R."/>
            <person name="Malavazi I."/>
            <person name="Melin P."/>
            <person name="Meyer V."/>
            <person name="Mielnichuk N."/>
            <person name="Miskei M."/>
            <person name="Molnar A.P."/>
            <person name="Mule G."/>
            <person name="Ngan C.Y."/>
            <person name="Orejas M."/>
            <person name="Orosz E."/>
            <person name="Ouedraogo J.P."/>
            <person name="Overkamp K.M."/>
            <person name="Park H.-S."/>
            <person name="Perrone G."/>
            <person name="Piumi F."/>
            <person name="Punt P.J."/>
            <person name="Ram A.F."/>
            <person name="Ramon A."/>
            <person name="Rauscher S."/>
            <person name="Record E."/>
            <person name="Riano-Pachon D.M."/>
            <person name="Robert V."/>
            <person name="Roehrig J."/>
            <person name="Ruller R."/>
            <person name="Salamov A."/>
            <person name="Salih N.S."/>
            <person name="Samson R.A."/>
            <person name="Sandor E."/>
            <person name="Sanguinetti M."/>
            <person name="Schuetze T."/>
            <person name="Sepcic K."/>
            <person name="Shelest E."/>
            <person name="Sherlock G."/>
            <person name="Sophianopoulou V."/>
            <person name="Squina F.M."/>
            <person name="Sun H."/>
            <person name="Susca A."/>
            <person name="Todd R.B."/>
            <person name="Tsang A."/>
            <person name="Unkles S.E."/>
            <person name="van de Wiele N."/>
            <person name="van Rossen-Uffink D."/>
            <person name="Oliveira J.V."/>
            <person name="Vesth T.C."/>
            <person name="Visser J."/>
            <person name="Yu J.-H."/>
            <person name="Zhou M."/>
            <person name="Andersen M.R."/>
            <person name="Archer D.B."/>
            <person name="Baker S.E."/>
            <person name="Benoit I."/>
            <person name="Brakhage A.A."/>
            <person name="Braus G.H."/>
            <person name="Fischer R."/>
            <person name="Frisvad J.C."/>
            <person name="Goldman G.H."/>
            <person name="Houbraken J."/>
            <person name="Oakley B."/>
            <person name="Pocsi I."/>
            <person name="Scazzocchio C."/>
            <person name="Seiboth B."/>
            <person name="vanKuyk P.A."/>
            <person name="Wortman J."/>
            <person name="Dyer P.S."/>
            <person name="Grigoriev I.V."/>
        </authorList>
    </citation>
    <scope>NUCLEOTIDE SEQUENCE [LARGE SCALE GENOMIC DNA]</scope>
    <source>
        <strain evidence="10">CBS 101740 / IMI 381727 / IBT 21946</strain>
    </source>
</reference>
<evidence type="ECO:0000256" key="6">
    <source>
        <dbReference type="ARBA" id="ARBA00023157"/>
    </source>
</evidence>
<dbReference type="PANTHER" id="PTHR33146:SF26">
    <property type="entry name" value="ENDONUCLEASE 4"/>
    <property type="match status" value="1"/>
</dbReference>
<feature type="signal peptide" evidence="8">
    <location>
        <begin position="1"/>
        <end position="20"/>
    </location>
</feature>
<keyword evidence="8" id="KW-0732">Signal</keyword>
<dbReference type="VEuPathDB" id="FungiDB:ASPBRDRAFT_167619"/>
<protein>
    <recommendedName>
        <fullName evidence="11">Aspergillus nuclease S(1)</fullName>
    </recommendedName>
</protein>
<sequence length="310" mass="35125">MHCFLRLFVCFTLAFQPVTAWGDVGHRAIAYLAQKYLTDPASHLVNELLENDKGYDISDAATWADRIKWKRPLTRPLHYINPDDNPPDSCSVSFAHDCPKEGCIISQMANMTHQVNDHKANKTQQTEALMFLIHLFGDLHQPLHVTGVASGGNGIHVCFDDKDPCNDDTAKKWNLHAVWDTAIPHKINGIKHSLKHNPERQASEKWADRLHQENKLRPVNSECTDIKDPLRCIMPWAIESNQLNCDFVMKNGVEWLEETDLGGEYYQSAAPIVDDQIFKAALRLAAWINALAEDRAAANRFEGLHLQDDL</sequence>
<organism evidence="9 10">
    <name type="scientific">Aspergillus brasiliensis (strain CBS 101740 / IMI 381727 / IBT 21946)</name>
    <dbReference type="NCBI Taxonomy" id="767769"/>
    <lineage>
        <taxon>Eukaryota</taxon>
        <taxon>Fungi</taxon>
        <taxon>Dikarya</taxon>
        <taxon>Ascomycota</taxon>
        <taxon>Pezizomycotina</taxon>
        <taxon>Eurotiomycetes</taxon>
        <taxon>Eurotiomycetidae</taxon>
        <taxon>Eurotiales</taxon>
        <taxon>Aspergillaceae</taxon>
        <taxon>Aspergillus</taxon>
        <taxon>Aspergillus subgen. Circumdati</taxon>
    </lineage>
</organism>
<keyword evidence="4" id="KW-0255">Endonuclease</keyword>
<keyword evidence="7" id="KW-0325">Glycoprotein</keyword>
<gene>
    <name evidence="9" type="ORF">ASPBRDRAFT_167619</name>
</gene>
<comment type="similarity">
    <text evidence="1">Belongs to the nuclease type I family.</text>
</comment>
<dbReference type="OMA" id="PLHYINP"/>
<evidence type="ECO:0000256" key="1">
    <source>
        <dbReference type="ARBA" id="ARBA00009547"/>
    </source>
</evidence>
<keyword evidence="3" id="KW-0479">Metal-binding</keyword>
<proteinExistence type="inferred from homology"/>
<dbReference type="Gene3D" id="1.10.575.10">
    <property type="entry name" value="P1 Nuclease"/>
    <property type="match status" value="1"/>
</dbReference>
<dbReference type="CDD" id="cd11010">
    <property type="entry name" value="S1-P1_nuclease"/>
    <property type="match status" value="1"/>
</dbReference>
<dbReference type="SUPFAM" id="SSF48537">
    <property type="entry name" value="Phospholipase C/P1 nuclease"/>
    <property type="match status" value="1"/>
</dbReference>
<name>A0A1L9V2S2_ASPBC</name>
<dbReference type="GO" id="GO:0003676">
    <property type="term" value="F:nucleic acid binding"/>
    <property type="evidence" value="ECO:0007669"/>
    <property type="project" value="InterPro"/>
</dbReference>
<evidence type="ECO:0000256" key="7">
    <source>
        <dbReference type="ARBA" id="ARBA00023180"/>
    </source>
</evidence>
<dbReference type="GO" id="GO:0046872">
    <property type="term" value="F:metal ion binding"/>
    <property type="evidence" value="ECO:0007669"/>
    <property type="project" value="UniProtKB-KW"/>
</dbReference>
<dbReference type="GeneID" id="93572110"/>
<keyword evidence="10" id="KW-1185">Reference proteome</keyword>
<keyword evidence="2" id="KW-0540">Nuclease</keyword>
<evidence type="ECO:0000256" key="5">
    <source>
        <dbReference type="ARBA" id="ARBA00022801"/>
    </source>
</evidence>
<evidence type="ECO:0000256" key="8">
    <source>
        <dbReference type="SAM" id="SignalP"/>
    </source>
</evidence>
<dbReference type="STRING" id="767769.A0A1L9V2S2"/>
<keyword evidence="5" id="KW-0378">Hydrolase</keyword>
<evidence type="ECO:0000313" key="10">
    <source>
        <dbReference type="Proteomes" id="UP000184499"/>
    </source>
</evidence>
<dbReference type="InterPro" id="IPR008947">
    <property type="entry name" value="PLipase_C/P1_nuclease_dom_sf"/>
</dbReference>
<dbReference type="GO" id="GO:0004519">
    <property type="term" value="F:endonuclease activity"/>
    <property type="evidence" value="ECO:0007669"/>
    <property type="project" value="UniProtKB-KW"/>
</dbReference>
<evidence type="ECO:0000256" key="4">
    <source>
        <dbReference type="ARBA" id="ARBA00022759"/>
    </source>
</evidence>
<dbReference type="GO" id="GO:0006308">
    <property type="term" value="P:DNA catabolic process"/>
    <property type="evidence" value="ECO:0007669"/>
    <property type="project" value="InterPro"/>
</dbReference>
<dbReference type="Pfam" id="PF02265">
    <property type="entry name" value="S1-P1_nuclease"/>
    <property type="match status" value="1"/>
</dbReference>
<dbReference type="PANTHER" id="PTHR33146">
    <property type="entry name" value="ENDONUCLEASE 4"/>
    <property type="match status" value="1"/>
</dbReference>
<evidence type="ECO:0000256" key="3">
    <source>
        <dbReference type="ARBA" id="ARBA00022723"/>
    </source>
</evidence>
<dbReference type="AlphaFoldDB" id="A0A1L9V2S2"/>
<dbReference type="Proteomes" id="UP000184499">
    <property type="component" value="Unassembled WGS sequence"/>
</dbReference>
<feature type="chain" id="PRO_5012182982" description="Aspergillus nuclease S(1)" evidence="8">
    <location>
        <begin position="21"/>
        <end position="310"/>
    </location>
</feature>
<dbReference type="GO" id="GO:0016788">
    <property type="term" value="F:hydrolase activity, acting on ester bonds"/>
    <property type="evidence" value="ECO:0007669"/>
    <property type="project" value="InterPro"/>
</dbReference>
<dbReference type="InterPro" id="IPR003154">
    <property type="entry name" value="S1/P1nuclease"/>
</dbReference>
<evidence type="ECO:0008006" key="11">
    <source>
        <dbReference type="Google" id="ProtNLM"/>
    </source>
</evidence>
<keyword evidence="6" id="KW-1015">Disulfide bond</keyword>
<dbReference type="OrthoDB" id="441446at2759"/>